<dbReference type="Proteomes" id="UP001219956">
    <property type="component" value="Unassembled WGS sequence"/>
</dbReference>
<organism evidence="1 2">
    <name type="scientific">Vogesella aquatica</name>
    <dbReference type="NCBI Taxonomy" id="2984206"/>
    <lineage>
        <taxon>Bacteria</taxon>
        <taxon>Pseudomonadati</taxon>
        <taxon>Pseudomonadota</taxon>
        <taxon>Betaproteobacteria</taxon>
        <taxon>Neisseriales</taxon>
        <taxon>Chromobacteriaceae</taxon>
        <taxon>Vogesella</taxon>
    </lineage>
</organism>
<dbReference type="EMBL" id="JAQQLF010000014">
    <property type="protein sequence ID" value="MDC7717919.1"/>
    <property type="molecule type" value="Genomic_DNA"/>
</dbReference>
<dbReference type="InterPro" id="IPR050772">
    <property type="entry name" value="Hydratase-Decarb/MhpD_sf"/>
</dbReference>
<reference evidence="1 2" key="1">
    <citation type="submission" date="2023-01" db="EMBL/GenBank/DDBJ databases">
        <title>Novel species of the genus Vogesella isolated from rivers.</title>
        <authorList>
            <person name="Lu H."/>
        </authorList>
    </citation>
    <scope>NUCLEOTIDE SEQUENCE [LARGE SCALE GENOMIC DNA]</scope>
    <source>
        <strain evidence="1 2">DC21W</strain>
    </source>
</reference>
<evidence type="ECO:0000313" key="2">
    <source>
        <dbReference type="Proteomes" id="UP001219956"/>
    </source>
</evidence>
<name>A0ABT5J247_9NEIS</name>
<proteinExistence type="predicted"/>
<dbReference type="PANTHER" id="PTHR30143:SF0">
    <property type="entry name" value="2-KETO-4-PENTENOATE HYDRATASE"/>
    <property type="match status" value="1"/>
</dbReference>
<dbReference type="PANTHER" id="PTHR30143">
    <property type="entry name" value="ACID HYDRATASE"/>
    <property type="match status" value="1"/>
</dbReference>
<dbReference type="InterPro" id="IPR036663">
    <property type="entry name" value="Fumarylacetoacetase_C_sf"/>
</dbReference>
<comment type="caution">
    <text evidence="1">The sequence shown here is derived from an EMBL/GenBank/DDBJ whole genome shotgun (WGS) entry which is preliminary data.</text>
</comment>
<dbReference type="SUPFAM" id="SSF56529">
    <property type="entry name" value="FAH"/>
    <property type="match status" value="1"/>
</dbReference>
<evidence type="ECO:0008006" key="3">
    <source>
        <dbReference type="Google" id="ProtNLM"/>
    </source>
</evidence>
<dbReference type="RefSeq" id="WP_272752227.1">
    <property type="nucleotide sequence ID" value="NZ_JAQQLF010000014.1"/>
</dbReference>
<evidence type="ECO:0000313" key="1">
    <source>
        <dbReference type="EMBL" id="MDC7717919.1"/>
    </source>
</evidence>
<dbReference type="Gene3D" id="3.90.850.10">
    <property type="entry name" value="Fumarylacetoacetase-like, C-terminal domain"/>
    <property type="match status" value="1"/>
</dbReference>
<protein>
    <recommendedName>
        <fullName evidence="3">2-keto-4-pentenoate hydratase</fullName>
    </recommendedName>
</protein>
<accession>A0ABT5J247</accession>
<keyword evidence="2" id="KW-1185">Reference proteome</keyword>
<sequence>MDTTAIQQAAITLASRRLAGQQGPLLAAAQAPATLQDALAIQQAVSALLGNSAGGWKCGMPSDGRLVLAPIYASTISHGDTCHAWVRDGVVRVESELAFVFAEGLPPRAGAYSRDEILAAVSSVHLALELIDSRFDAEPKPPFLQALADGLVNQGLHLGPALPLAAALAAAAMPLRVQQGERDELLDGVHPAGDPLAPLLWLAGYLQQQGQGILPGQAVITGSYAGVIHLQPGEPAALGFGELGQLLVCCQPR</sequence>
<gene>
    <name evidence="1" type="ORF">PQU95_11920</name>
</gene>